<dbReference type="AlphaFoldDB" id="A0AAW4U2N6"/>
<dbReference type="Proteomes" id="UP001198148">
    <property type="component" value="Unassembled WGS sequence"/>
</dbReference>
<feature type="non-terminal residue" evidence="1">
    <location>
        <position position="68"/>
    </location>
</feature>
<evidence type="ECO:0000313" key="1">
    <source>
        <dbReference type="EMBL" id="MCB5645759.1"/>
    </source>
</evidence>
<name>A0AAW4U2N6_BIFBR</name>
<proteinExistence type="predicted"/>
<reference evidence="1" key="1">
    <citation type="submission" date="2021-10" db="EMBL/GenBank/DDBJ databases">
        <title>Collection of gut derived symbiotic bacterial strains cultured from healthy donors.</title>
        <authorList>
            <person name="Lin H."/>
            <person name="Littmann E."/>
            <person name="Claire K."/>
            <person name="Pamer E."/>
        </authorList>
    </citation>
    <scope>NUCLEOTIDE SEQUENCE</scope>
    <source>
        <strain evidence="1">MSK.23.105</strain>
    </source>
</reference>
<accession>A0AAW4U2N6</accession>
<comment type="caution">
    <text evidence="1">The sequence shown here is derived from an EMBL/GenBank/DDBJ whole genome shotgun (WGS) entry which is preliminary data.</text>
</comment>
<protein>
    <submittedName>
        <fullName evidence="1">ABC transporter permease</fullName>
    </submittedName>
</protein>
<evidence type="ECO:0000313" key="2">
    <source>
        <dbReference type="Proteomes" id="UP001198148"/>
    </source>
</evidence>
<sequence length="68" mass="7771">MHREFLVSTKIRGQVDDRVDIHGDNLNFHREYVDNERRGMHIVDDLPSQSTMNCASVVDNPAANFASQ</sequence>
<dbReference type="EMBL" id="JAJBPF010000107">
    <property type="protein sequence ID" value="MCB5645759.1"/>
    <property type="molecule type" value="Genomic_DNA"/>
</dbReference>
<gene>
    <name evidence="1" type="ORF">LIP63_10440</name>
</gene>
<organism evidence="1 2">
    <name type="scientific">Bifidobacterium breve</name>
    <dbReference type="NCBI Taxonomy" id="1685"/>
    <lineage>
        <taxon>Bacteria</taxon>
        <taxon>Bacillati</taxon>
        <taxon>Actinomycetota</taxon>
        <taxon>Actinomycetes</taxon>
        <taxon>Bifidobacteriales</taxon>
        <taxon>Bifidobacteriaceae</taxon>
        <taxon>Bifidobacterium</taxon>
    </lineage>
</organism>